<sequence>MIADRCHRDQCGNNRIKAELRYVSSWIVISGPDYLIGHIVVQLETDLDICQNSFTHRTAASIKSLCVIQVELAKTREFKVSSRRKRLPRQRIGETRWTELKSNKVLRSLPFPIDLSKGRQSPPASWGVERNLMTEEDDSNHTKIQIGLTPAPRRLYEAPPIL</sequence>
<name>A0A4Z1I5H0_9HELO</name>
<dbReference type="EMBL" id="PQXN01000076">
    <property type="protein sequence ID" value="TGO56555.1"/>
    <property type="molecule type" value="Genomic_DNA"/>
</dbReference>
<reference evidence="1 2" key="1">
    <citation type="submission" date="2017-12" db="EMBL/GenBank/DDBJ databases">
        <title>Comparative genomics of Botrytis spp.</title>
        <authorList>
            <person name="Valero-Jimenez C.A."/>
            <person name="Tapia P."/>
            <person name="Veloso J."/>
            <person name="Silva-Moreno E."/>
            <person name="Staats M."/>
            <person name="Valdes J.H."/>
            <person name="Van Kan J.A.L."/>
        </authorList>
    </citation>
    <scope>NUCLEOTIDE SEQUENCE [LARGE SCALE GENOMIC DNA]</scope>
    <source>
        <strain evidence="1 2">MUCL11595</strain>
    </source>
</reference>
<organism evidence="1 2">
    <name type="scientific">Botryotinia convoluta</name>
    <dbReference type="NCBI Taxonomy" id="54673"/>
    <lineage>
        <taxon>Eukaryota</taxon>
        <taxon>Fungi</taxon>
        <taxon>Dikarya</taxon>
        <taxon>Ascomycota</taxon>
        <taxon>Pezizomycotina</taxon>
        <taxon>Leotiomycetes</taxon>
        <taxon>Helotiales</taxon>
        <taxon>Sclerotiniaceae</taxon>
        <taxon>Botryotinia</taxon>
    </lineage>
</organism>
<dbReference type="Proteomes" id="UP000297527">
    <property type="component" value="Unassembled WGS sequence"/>
</dbReference>
<accession>A0A4Z1I5H0</accession>
<dbReference type="OrthoDB" id="5413827at2759"/>
<protein>
    <submittedName>
        <fullName evidence="1">Uncharacterized protein</fullName>
    </submittedName>
</protein>
<comment type="caution">
    <text evidence="1">The sequence shown here is derived from an EMBL/GenBank/DDBJ whole genome shotgun (WGS) entry which is preliminary data.</text>
</comment>
<evidence type="ECO:0000313" key="1">
    <source>
        <dbReference type="EMBL" id="TGO56555.1"/>
    </source>
</evidence>
<keyword evidence="2" id="KW-1185">Reference proteome</keyword>
<proteinExistence type="predicted"/>
<evidence type="ECO:0000313" key="2">
    <source>
        <dbReference type="Proteomes" id="UP000297527"/>
    </source>
</evidence>
<dbReference type="AlphaFoldDB" id="A0A4Z1I5H0"/>
<gene>
    <name evidence="1" type="ORF">BCON_0076g00330</name>
</gene>